<dbReference type="InterPro" id="IPR016181">
    <property type="entry name" value="Acyl_CoA_acyltransferase"/>
</dbReference>
<proteinExistence type="predicted"/>
<protein>
    <recommendedName>
        <fullName evidence="4">N-acetyltransferase domain-containing protein</fullName>
    </recommendedName>
</protein>
<accession>A0AA49JZF6</accession>
<dbReference type="RefSeq" id="WP_367887848.1">
    <property type="nucleotide sequence ID" value="NZ_CP130612.1"/>
</dbReference>
<dbReference type="SUPFAM" id="SSF55729">
    <property type="entry name" value="Acyl-CoA N-acyltransferases (Nat)"/>
    <property type="match status" value="1"/>
</dbReference>
<evidence type="ECO:0000313" key="2">
    <source>
        <dbReference type="EMBL" id="WKW15085.1"/>
    </source>
</evidence>
<evidence type="ECO:0008006" key="4">
    <source>
        <dbReference type="Google" id="ProtNLM"/>
    </source>
</evidence>
<name>A0AA49Q4U6_9BACT</name>
<dbReference type="Proteomes" id="UP001229955">
    <property type="component" value="Chromosome"/>
</dbReference>
<reference evidence="1" key="1">
    <citation type="submission" date="2023-07" db="EMBL/GenBank/DDBJ databases">
        <authorList>
            <person name="Haufschild T."/>
            <person name="Kallscheuer N."/>
            <person name="Hammer J."/>
            <person name="Kohn T."/>
            <person name="Kabuu M."/>
            <person name="Jogler M."/>
            <person name="Wohfarth N."/>
            <person name="Heuer A."/>
            <person name="Rohde M."/>
            <person name="van Teeseling M.C.F."/>
            <person name="Jogler C."/>
        </authorList>
    </citation>
    <scope>NUCLEOTIDE SEQUENCE</scope>
    <source>
        <strain evidence="1">Strain 138</strain>
        <strain evidence="2">Strain 318</strain>
    </source>
</reference>
<dbReference type="KEGG" id="pspc:Strain318_001457"/>
<keyword evidence="3" id="KW-1185">Reference proteome</keyword>
<evidence type="ECO:0000313" key="3">
    <source>
        <dbReference type="Proteomes" id="UP001229955"/>
    </source>
</evidence>
<dbReference type="Gene3D" id="3.40.630.30">
    <property type="match status" value="1"/>
</dbReference>
<dbReference type="EMBL" id="CP130612">
    <property type="protein sequence ID" value="WKW12176.1"/>
    <property type="molecule type" value="Genomic_DNA"/>
</dbReference>
<evidence type="ECO:0000313" key="1">
    <source>
        <dbReference type="EMBL" id="WKW12176.1"/>
    </source>
</evidence>
<sequence>MSGTAGSDVRVVPFTPAHTEAVLELMRRWSPDHPELAERSLIDWQRCARYVALAGDRVVGQICQVSHEFRYADARPSVQVGWGITLVLDMSDDATRKAAGRQLLATCENAEGLKYGAVGVVPTIEPAYLRRGHRLTRDSSAYYARFFRPEKALAYWQKPTWLAPAVQVGNLVSWPRAVEPPGTLERITRFDPAWDATWDRMLRARYEFAGTRTADYLNYKLAQPRREYHVYVHRGADGAPDGYVVFRRARHLTRDLDVVKLCDFVGSGAVLDALLGIAVRFARDEQSRGTYGIVGLSSMVDADAMRRAGLWVKRPYPVVLAGGVEGQVRVSFFDSDLDDLW</sequence>
<gene>
    <name evidence="1" type="ORF">Strain138_001457</name>
    <name evidence="2" type="ORF">Strain318_001457</name>
</gene>
<dbReference type="EMBL" id="CP130613">
    <property type="protein sequence ID" value="WKW15085.1"/>
    <property type="molecule type" value="Genomic_DNA"/>
</dbReference>
<organism evidence="1">
    <name type="scientific">Pseudogemmatithrix spongiicola</name>
    <dbReference type="NCBI Taxonomy" id="3062599"/>
    <lineage>
        <taxon>Bacteria</taxon>
        <taxon>Pseudomonadati</taxon>
        <taxon>Gemmatimonadota</taxon>
        <taxon>Gemmatimonadia</taxon>
        <taxon>Gemmatimonadales</taxon>
        <taxon>Gemmatimonadaceae</taxon>
        <taxon>Pseudogemmatithrix</taxon>
    </lineage>
</organism>
<dbReference type="AlphaFoldDB" id="A0AA49Q4U6"/>
<accession>A0AA49Q4U6</accession>